<dbReference type="SUPFAM" id="SSF53254">
    <property type="entry name" value="Phosphoglycerate mutase-like"/>
    <property type="match status" value="1"/>
</dbReference>
<accession>A0A814VQ28</accession>
<dbReference type="Gene3D" id="3.40.50.1240">
    <property type="entry name" value="Phosphoglycerate mutase-like"/>
    <property type="match status" value="1"/>
</dbReference>
<sequence length="230" mass="26084">MTTTNSRVRLIFIRHGQSEANKVFELLCGQSISSELSSLGREQAILLGKRLKYQKLNFDYILCSTAMRAKQTAELALKLTDMDLSKLVLSDALLEQSQGDWEGKNRYLCYSADVMTQMNDLHIEFTPPNGESIRMVQKRAVDFLKPYIEQASQRSIEETREISIAIFGHANCIRSIIQYYLELNPKYTWLIGQQNTAMSEILFNEHGTVLVKVNDAAHLTFPIPGSSAEN</sequence>
<proteinExistence type="predicted"/>
<reference evidence="3" key="1">
    <citation type="submission" date="2021-02" db="EMBL/GenBank/DDBJ databases">
        <authorList>
            <person name="Nowell W R."/>
        </authorList>
    </citation>
    <scope>NUCLEOTIDE SEQUENCE</scope>
</reference>
<dbReference type="Proteomes" id="UP000663828">
    <property type="component" value="Unassembled WGS sequence"/>
</dbReference>
<dbReference type="PANTHER" id="PTHR47927:SF2">
    <property type="entry name" value="PHOSPHOGLYCERATE MUTASE FAMILY PROTEIN"/>
    <property type="match status" value="1"/>
</dbReference>
<feature type="binding site" evidence="2">
    <location>
        <begin position="14"/>
        <end position="21"/>
    </location>
    <ligand>
        <name>substrate</name>
    </ligand>
</feature>
<dbReference type="InterPro" id="IPR029033">
    <property type="entry name" value="His_PPase_superfam"/>
</dbReference>
<dbReference type="CDD" id="cd07067">
    <property type="entry name" value="HP_PGM_like"/>
    <property type="match status" value="1"/>
</dbReference>
<evidence type="ECO:0000256" key="1">
    <source>
        <dbReference type="PIRSR" id="PIRSR613078-1"/>
    </source>
</evidence>
<comment type="caution">
    <text evidence="3">The sequence shown here is derived from an EMBL/GenBank/DDBJ whole genome shotgun (WGS) entry which is preliminary data.</text>
</comment>
<feature type="active site" description="Proton donor/acceptor" evidence="1">
    <location>
        <position position="95"/>
    </location>
</feature>
<dbReference type="EMBL" id="CAJNOR010001752">
    <property type="protein sequence ID" value="CAF1194057.1"/>
    <property type="molecule type" value="Genomic_DNA"/>
</dbReference>
<protein>
    <recommendedName>
        <fullName evidence="5">Phosphoglycerate mutase</fullName>
    </recommendedName>
</protein>
<feature type="active site" description="Tele-phosphohistidine intermediate" evidence="1">
    <location>
        <position position="15"/>
    </location>
</feature>
<evidence type="ECO:0000313" key="3">
    <source>
        <dbReference type="EMBL" id="CAF1194057.1"/>
    </source>
</evidence>
<dbReference type="AlphaFoldDB" id="A0A814VQ28"/>
<dbReference type="Pfam" id="PF00300">
    <property type="entry name" value="His_Phos_1"/>
    <property type="match status" value="1"/>
</dbReference>
<evidence type="ECO:0008006" key="5">
    <source>
        <dbReference type="Google" id="ProtNLM"/>
    </source>
</evidence>
<name>A0A814VQ28_ADIRI</name>
<organism evidence="3 4">
    <name type="scientific">Adineta ricciae</name>
    <name type="common">Rotifer</name>
    <dbReference type="NCBI Taxonomy" id="249248"/>
    <lineage>
        <taxon>Eukaryota</taxon>
        <taxon>Metazoa</taxon>
        <taxon>Spiralia</taxon>
        <taxon>Gnathifera</taxon>
        <taxon>Rotifera</taxon>
        <taxon>Eurotatoria</taxon>
        <taxon>Bdelloidea</taxon>
        <taxon>Adinetida</taxon>
        <taxon>Adinetidae</taxon>
        <taxon>Adineta</taxon>
    </lineage>
</organism>
<dbReference type="PANTHER" id="PTHR47927">
    <property type="entry name" value="PUTATIVE-RELATED"/>
    <property type="match status" value="1"/>
</dbReference>
<dbReference type="SMART" id="SM00855">
    <property type="entry name" value="PGAM"/>
    <property type="match status" value="1"/>
</dbReference>
<gene>
    <name evidence="3" type="ORF">XAT740_LOCUS23289</name>
</gene>
<keyword evidence="4" id="KW-1185">Reference proteome</keyword>
<evidence type="ECO:0000313" key="4">
    <source>
        <dbReference type="Proteomes" id="UP000663828"/>
    </source>
</evidence>
<dbReference type="InterPro" id="IPR013078">
    <property type="entry name" value="His_Pase_superF_clade-1"/>
</dbReference>
<feature type="binding site" evidence="2">
    <location>
        <position position="68"/>
    </location>
    <ligand>
        <name>substrate</name>
    </ligand>
</feature>
<evidence type="ECO:0000256" key="2">
    <source>
        <dbReference type="PIRSR" id="PIRSR613078-2"/>
    </source>
</evidence>